<evidence type="ECO:0000313" key="2">
    <source>
        <dbReference type="Proteomes" id="UP001240678"/>
    </source>
</evidence>
<dbReference type="AlphaFoldDB" id="A0AAI9Z8R4"/>
<proteinExistence type="predicted"/>
<dbReference type="GeneID" id="85333881"/>
<dbReference type="EMBL" id="MOOE01000002">
    <property type="protein sequence ID" value="KAK1536822.1"/>
    <property type="molecule type" value="Genomic_DNA"/>
</dbReference>
<organism evidence="1 2">
    <name type="scientific">Colletotrichum costaricense</name>
    <dbReference type="NCBI Taxonomy" id="1209916"/>
    <lineage>
        <taxon>Eukaryota</taxon>
        <taxon>Fungi</taxon>
        <taxon>Dikarya</taxon>
        <taxon>Ascomycota</taxon>
        <taxon>Pezizomycotina</taxon>
        <taxon>Sordariomycetes</taxon>
        <taxon>Hypocreomycetidae</taxon>
        <taxon>Glomerellales</taxon>
        <taxon>Glomerellaceae</taxon>
        <taxon>Colletotrichum</taxon>
        <taxon>Colletotrichum acutatum species complex</taxon>
    </lineage>
</organism>
<protein>
    <submittedName>
        <fullName evidence="1">Uncharacterized protein</fullName>
    </submittedName>
</protein>
<reference evidence="1 2" key="1">
    <citation type="submission" date="2016-10" db="EMBL/GenBank/DDBJ databases">
        <title>The genome sequence of Colletotrichum fioriniae PJ7.</title>
        <authorList>
            <person name="Baroncelli R."/>
        </authorList>
    </citation>
    <scope>NUCLEOTIDE SEQUENCE [LARGE SCALE GENOMIC DNA]</scope>
    <source>
        <strain evidence="1 2">IMI 309622</strain>
    </source>
</reference>
<gene>
    <name evidence="1" type="ORF">CCOS01_02142</name>
</gene>
<comment type="caution">
    <text evidence="1">The sequence shown here is derived from an EMBL/GenBank/DDBJ whole genome shotgun (WGS) entry which is preliminary data.</text>
</comment>
<dbReference type="Proteomes" id="UP001240678">
    <property type="component" value="Unassembled WGS sequence"/>
</dbReference>
<dbReference type="RefSeq" id="XP_060318984.1">
    <property type="nucleotide sequence ID" value="XM_060450334.1"/>
</dbReference>
<accession>A0AAI9Z8R4</accession>
<evidence type="ECO:0000313" key="1">
    <source>
        <dbReference type="EMBL" id="KAK1536822.1"/>
    </source>
</evidence>
<name>A0AAI9Z8R4_9PEZI</name>
<keyword evidence="2" id="KW-1185">Reference proteome</keyword>
<sequence length="170" mass="18501">MSHNASPATFMATATHAPSQKVSQQDEQICQASLIIYRLGPSYNVLAVVKDRDQGVEQKLVSRSSVLGVEGVEKLLQLFSVARKGVTWELSGLPEALGSSAKLLQLVEVHLLCLPCTCTLTHTHTELNPSFLSSLTFPPPPSTDRSMSVSCWMSFFLCGLCLFFCPSAVR</sequence>